<dbReference type="Pfam" id="PF00135">
    <property type="entry name" value="COesterase"/>
    <property type="match status" value="1"/>
</dbReference>
<keyword evidence="2" id="KW-0732">Signal</keyword>
<sequence>MDPSSHASSHQSVPGRRARIMRLHYNTRTRPRRLLLLLLLVVNVFLLAFEVEAQRTHARQGGSNQRDLLTVRLPSQGTIVGKEVFLSRTQRVIQYLGIPYAQPPIGQLRFSAPVTDPLPSWTGVRNATVFGPSCPQISERRKLHERNFLKLLPQNLPNPGLSEDCLFLNIFVPDSNRPAEGWPVMVWFHGGDFNGGTPAIWDASVFVTKQKVKSDACLLIDSRLYALQVLVVTVAYRLNILGFFTTTDAEAPGNYGMLDQIAALDWVKRYIELFDGSPKNIVIYGHSAGAISVSLHMMSPLSRAKFSKAIAMSGDAINSVRTPQEELPVVDQVAYKFGCLRKTSELMECLRNKDLDTLIRESAFIETWGPIVDAETNNSTEGPFLPKHPRDVGDDDFYSVPLIAGYTNNEQALAFVELLGSEHDDGRLKMQQFESFIRDEINAAVVAPDENSTCELRPELVSEAVTFFYKPHPPTKDARVLRDRYLDLQTEKNYAAGLIQLAAKVSSHPSQTKAFVYRFDYRARTPSVSGDVPEWAGVPHLLEQPFVWGLPYATGTNTQWNAADKKMSDMMMSMFSTFARTGNPSLNTIKWEPHTEINPGILIIERNIDMSDPGAVDFKALAFWNEYYPVLLEAATNNCCNVTSGAISLTGLMGEFLPRSTGFIVTAIVTALKYFADQGFV</sequence>
<keyword evidence="3" id="KW-0325">Glycoprotein</keyword>
<evidence type="ECO:0000256" key="2">
    <source>
        <dbReference type="ARBA" id="ARBA00022729"/>
    </source>
</evidence>
<comment type="similarity">
    <text evidence="1">Belongs to the type-B carboxylesterase/lipase family.</text>
</comment>
<dbReference type="Proteomes" id="UP000215335">
    <property type="component" value="Unassembled WGS sequence"/>
</dbReference>
<dbReference type="PANTHER" id="PTHR43903">
    <property type="entry name" value="NEUROLIGIN"/>
    <property type="match status" value="1"/>
</dbReference>
<protein>
    <recommendedName>
        <fullName evidence="4">Carboxylesterase type B domain-containing protein</fullName>
    </recommendedName>
</protein>
<name>A0A232EQY3_9HYME</name>
<proteinExistence type="inferred from homology"/>
<dbReference type="SUPFAM" id="SSF53474">
    <property type="entry name" value="alpha/beta-Hydrolases"/>
    <property type="match status" value="1"/>
</dbReference>
<gene>
    <name evidence="5" type="ORF">TSAR_003773</name>
</gene>
<dbReference type="OrthoDB" id="408631at2759"/>
<dbReference type="EMBL" id="NNAY01002687">
    <property type="protein sequence ID" value="OXU20773.1"/>
    <property type="molecule type" value="Genomic_DNA"/>
</dbReference>
<keyword evidence="6" id="KW-1185">Reference proteome</keyword>
<evidence type="ECO:0000259" key="4">
    <source>
        <dbReference type="Pfam" id="PF00135"/>
    </source>
</evidence>
<dbReference type="InterPro" id="IPR002018">
    <property type="entry name" value="CarbesteraseB"/>
</dbReference>
<evidence type="ECO:0000313" key="6">
    <source>
        <dbReference type="Proteomes" id="UP000215335"/>
    </source>
</evidence>
<reference evidence="5 6" key="1">
    <citation type="journal article" date="2017" name="Curr. Biol.">
        <title>The Evolution of Venom by Co-option of Single-Copy Genes.</title>
        <authorList>
            <person name="Martinson E.O."/>
            <person name="Mrinalini"/>
            <person name="Kelkar Y.D."/>
            <person name="Chang C.H."/>
            <person name="Werren J.H."/>
        </authorList>
    </citation>
    <scope>NUCLEOTIDE SEQUENCE [LARGE SCALE GENOMIC DNA]</scope>
    <source>
        <strain evidence="5 6">Alberta</strain>
        <tissue evidence="5">Whole body</tissue>
    </source>
</reference>
<organism evidence="5 6">
    <name type="scientific">Trichomalopsis sarcophagae</name>
    <dbReference type="NCBI Taxonomy" id="543379"/>
    <lineage>
        <taxon>Eukaryota</taxon>
        <taxon>Metazoa</taxon>
        <taxon>Ecdysozoa</taxon>
        <taxon>Arthropoda</taxon>
        <taxon>Hexapoda</taxon>
        <taxon>Insecta</taxon>
        <taxon>Pterygota</taxon>
        <taxon>Neoptera</taxon>
        <taxon>Endopterygota</taxon>
        <taxon>Hymenoptera</taxon>
        <taxon>Apocrita</taxon>
        <taxon>Proctotrupomorpha</taxon>
        <taxon>Chalcidoidea</taxon>
        <taxon>Pteromalidae</taxon>
        <taxon>Pteromalinae</taxon>
        <taxon>Trichomalopsis</taxon>
    </lineage>
</organism>
<dbReference type="AlphaFoldDB" id="A0A232EQY3"/>
<dbReference type="InterPro" id="IPR029058">
    <property type="entry name" value="AB_hydrolase_fold"/>
</dbReference>
<dbReference type="STRING" id="543379.A0A232EQY3"/>
<evidence type="ECO:0000256" key="3">
    <source>
        <dbReference type="ARBA" id="ARBA00023180"/>
    </source>
</evidence>
<dbReference type="InterPro" id="IPR019819">
    <property type="entry name" value="Carboxylesterase_B_CS"/>
</dbReference>
<evidence type="ECO:0000313" key="5">
    <source>
        <dbReference type="EMBL" id="OXU20773.1"/>
    </source>
</evidence>
<feature type="domain" description="Carboxylesterase type B" evidence="4">
    <location>
        <begin position="75"/>
        <end position="608"/>
    </location>
</feature>
<dbReference type="InterPro" id="IPR051093">
    <property type="entry name" value="Neuroligin/BSAL"/>
</dbReference>
<evidence type="ECO:0000256" key="1">
    <source>
        <dbReference type="ARBA" id="ARBA00005964"/>
    </source>
</evidence>
<comment type="caution">
    <text evidence="5">The sequence shown here is derived from an EMBL/GenBank/DDBJ whole genome shotgun (WGS) entry which is preliminary data.</text>
</comment>
<dbReference type="Gene3D" id="3.40.50.1820">
    <property type="entry name" value="alpha/beta hydrolase"/>
    <property type="match status" value="1"/>
</dbReference>
<dbReference type="PROSITE" id="PS00941">
    <property type="entry name" value="CARBOXYLESTERASE_B_2"/>
    <property type="match status" value="1"/>
</dbReference>
<accession>A0A232EQY3</accession>